<dbReference type="Gene3D" id="2.60.120.260">
    <property type="entry name" value="Galactose-binding domain-like"/>
    <property type="match status" value="1"/>
</dbReference>
<dbReference type="InterPro" id="IPR000421">
    <property type="entry name" value="FA58C"/>
</dbReference>
<dbReference type="AlphaFoldDB" id="A0A4R6LC51"/>
<sequence>MIKRNLPKKIKILSIIMTLLITTFLLIYLSSSLFANQAAEFYKASNVRFYHENEKFYLKLDTPVEVLCAVNFARSKENYNNVTAMDMVAPVVNHLVELDFEPEQKYKVLLTAFTEDHEIYRSQEYILNTNLSDNENYLIAAKKGKARKINLETSALDFNKNPEITNLTGSGVKIKFSSNEPTLSSTAIGSTNNFGRIARAPGSNPSENHQVTILGLQSESKYFTETITIDKAGKLIRSKIMTFRTPQIEAENVRENQALLEKGAEITAVSSNFGNDISGSFGALNTIDGDPGTEWSSQGEGDEAWIEIKLKEKMKINGFGFWSRTMGDTGEIRVLKVLTGDGENLGTFTIPDAEKLYNFSFPSTTAEKLRFEVVESTGGNTGARTIRIYGEN</sequence>
<evidence type="ECO:0000256" key="1">
    <source>
        <dbReference type="ARBA" id="ARBA00023295"/>
    </source>
</evidence>
<keyword evidence="2" id="KW-0472">Membrane</keyword>
<dbReference type="Proteomes" id="UP000295064">
    <property type="component" value="Unassembled WGS sequence"/>
</dbReference>
<dbReference type="InterPro" id="IPR008979">
    <property type="entry name" value="Galactose-bd-like_sf"/>
</dbReference>
<reference evidence="4 5" key="1">
    <citation type="submission" date="2019-03" db="EMBL/GenBank/DDBJ databases">
        <title>Subsurface microbial communities from deep shales in Ohio and West Virginia, USA.</title>
        <authorList>
            <person name="Wrighton K."/>
        </authorList>
    </citation>
    <scope>NUCLEOTIDE SEQUENCE [LARGE SCALE GENOMIC DNA]</scope>
    <source>
        <strain evidence="4 5">MA284_T2</strain>
    </source>
</reference>
<dbReference type="OrthoDB" id="9760892at2"/>
<dbReference type="RefSeq" id="WP_133516226.1">
    <property type="nucleotide sequence ID" value="NZ_SNWX01000037.1"/>
</dbReference>
<name>A0A4R6LC51_9FIRM</name>
<evidence type="ECO:0000313" key="5">
    <source>
        <dbReference type="Proteomes" id="UP000295064"/>
    </source>
</evidence>
<accession>A0A4R6LC51</accession>
<keyword evidence="1" id="KW-0378">Hydrolase</keyword>
<proteinExistence type="predicted"/>
<feature type="domain" description="F5/8 type C" evidence="3">
    <location>
        <begin position="253"/>
        <end position="392"/>
    </location>
</feature>
<comment type="caution">
    <text evidence="4">The sequence shown here is derived from an EMBL/GenBank/DDBJ whole genome shotgun (WGS) entry which is preliminary data.</text>
</comment>
<gene>
    <name evidence="4" type="ORF">DFR79_1378</name>
</gene>
<evidence type="ECO:0000313" key="4">
    <source>
        <dbReference type="EMBL" id="TDO73391.1"/>
    </source>
</evidence>
<evidence type="ECO:0000256" key="2">
    <source>
        <dbReference type="SAM" id="Phobius"/>
    </source>
</evidence>
<keyword evidence="2" id="KW-0812">Transmembrane</keyword>
<dbReference type="Pfam" id="PF00754">
    <property type="entry name" value="F5_F8_type_C"/>
    <property type="match status" value="1"/>
</dbReference>
<keyword evidence="2" id="KW-1133">Transmembrane helix</keyword>
<dbReference type="PROSITE" id="PS50022">
    <property type="entry name" value="FA58C_3"/>
    <property type="match status" value="1"/>
</dbReference>
<evidence type="ECO:0000259" key="3">
    <source>
        <dbReference type="PROSITE" id="PS50022"/>
    </source>
</evidence>
<keyword evidence="1" id="KW-0326">Glycosidase</keyword>
<organism evidence="4 5">
    <name type="scientific">Halanaerobium saccharolyticum</name>
    <dbReference type="NCBI Taxonomy" id="43595"/>
    <lineage>
        <taxon>Bacteria</taxon>
        <taxon>Bacillati</taxon>
        <taxon>Bacillota</taxon>
        <taxon>Clostridia</taxon>
        <taxon>Halanaerobiales</taxon>
        <taxon>Halanaerobiaceae</taxon>
        <taxon>Halanaerobium</taxon>
    </lineage>
</organism>
<dbReference type="SUPFAM" id="SSF49785">
    <property type="entry name" value="Galactose-binding domain-like"/>
    <property type="match status" value="1"/>
</dbReference>
<dbReference type="EMBL" id="SNWX01000037">
    <property type="protein sequence ID" value="TDO73391.1"/>
    <property type="molecule type" value="Genomic_DNA"/>
</dbReference>
<dbReference type="GO" id="GO:0016798">
    <property type="term" value="F:hydrolase activity, acting on glycosyl bonds"/>
    <property type="evidence" value="ECO:0007669"/>
    <property type="project" value="UniProtKB-KW"/>
</dbReference>
<feature type="transmembrane region" description="Helical" evidence="2">
    <location>
        <begin position="12"/>
        <end position="35"/>
    </location>
</feature>
<protein>
    <submittedName>
        <fullName evidence="4">F5/8 type C domain-containing protein</fullName>
    </submittedName>
</protein>